<dbReference type="EMBL" id="GBRH01195829">
    <property type="protein sequence ID" value="JAE02067.1"/>
    <property type="molecule type" value="Transcribed_RNA"/>
</dbReference>
<name>A0A0A9EPQ5_ARUDO</name>
<evidence type="ECO:0000313" key="1">
    <source>
        <dbReference type="EMBL" id="JAE02067.1"/>
    </source>
</evidence>
<dbReference type="AlphaFoldDB" id="A0A0A9EPQ5"/>
<sequence length="17" mass="1882">MLPIPNPNHITQSIGLH</sequence>
<proteinExistence type="predicted"/>
<reference evidence="1" key="1">
    <citation type="submission" date="2014-09" db="EMBL/GenBank/DDBJ databases">
        <authorList>
            <person name="Magalhaes I.L.F."/>
            <person name="Oliveira U."/>
            <person name="Santos F.R."/>
            <person name="Vidigal T.H.D.A."/>
            <person name="Brescovit A.D."/>
            <person name="Santos A.J."/>
        </authorList>
    </citation>
    <scope>NUCLEOTIDE SEQUENCE</scope>
    <source>
        <tissue evidence="1">Shoot tissue taken approximately 20 cm above the soil surface</tissue>
    </source>
</reference>
<accession>A0A0A9EPQ5</accession>
<organism evidence="1">
    <name type="scientific">Arundo donax</name>
    <name type="common">Giant reed</name>
    <name type="synonym">Donax arundinaceus</name>
    <dbReference type="NCBI Taxonomy" id="35708"/>
    <lineage>
        <taxon>Eukaryota</taxon>
        <taxon>Viridiplantae</taxon>
        <taxon>Streptophyta</taxon>
        <taxon>Embryophyta</taxon>
        <taxon>Tracheophyta</taxon>
        <taxon>Spermatophyta</taxon>
        <taxon>Magnoliopsida</taxon>
        <taxon>Liliopsida</taxon>
        <taxon>Poales</taxon>
        <taxon>Poaceae</taxon>
        <taxon>PACMAD clade</taxon>
        <taxon>Arundinoideae</taxon>
        <taxon>Arundineae</taxon>
        <taxon>Arundo</taxon>
    </lineage>
</organism>
<reference evidence="1" key="2">
    <citation type="journal article" date="2015" name="Data Brief">
        <title>Shoot transcriptome of the giant reed, Arundo donax.</title>
        <authorList>
            <person name="Barrero R.A."/>
            <person name="Guerrero F.D."/>
            <person name="Moolhuijzen P."/>
            <person name="Goolsby J.A."/>
            <person name="Tidwell J."/>
            <person name="Bellgard S.E."/>
            <person name="Bellgard M.I."/>
        </authorList>
    </citation>
    <scope>NUCLEOTIDE SEQUENCE</scope>
    <source>
        <tissue evidence="1">Shoot tissue taken approximately 20 cm above the soil surface</tissue>
    </source>
</reference>
<protein>
    <submittedName>
        <fullName evidence="1">Uncharacterized protein</fullName>
    </submittedName>
</protein>